<accession>A0A0A9HNF6</accession>
<dbReference type="EMBL" id="GBRH01163468">
    <property type="protein sequence ID" value="JAE34428.1"/>
    <property type="molecule type" value="Transcribed_RNA"/>
</dbReference>
<dbReference type="AlphaFoldDB" id="A0A0A9HNF6"/>
<reference evidence="1" key="1">
    <citation type="submission" date="2014-09" db="EMBL/GenBank/DDBJ databases">
        <authorList>
            <person name="Magalhaes I.L.F."/>
            <person name="Oliveira U."/>
            <person name="Santos F.R."/>
            <person name="Vidigal T.H.D.A."/>
            <person name="Brescovit A.D."/>
            <person name="Santos A.J."/>
        </authorList>
    </citation>
    <scope>NUCLEOTIDE SEQUENCE</scope>
    <source>
        <tissue evidence="1">Shoot tissue taken approximately 20 cm above the soil surface</tissue>
    </source>
</reference>
<reference evidence="1" key="2">
    <citation type="journal article" date="2015" name="Data Brief">
        <title>Shoot transcriptome of the giant reed, Arundo donax.</title>
        <authorList>
            <person name="Barrero R.A."/>
            <person name="Guerrero F.D."/>
            <person name="Moolhuijzen P."/>
            <person name="Goolsby J.A."/>
            <person name="Tidwell J."/>
            <person name="Bellgard S.E."/>
            <person name="Bellgard M.I."/>
        </authorList>
    </citation>
    <scope>NUCLEOTIDE SEQUENCE</scope>
    <source>
        <tissue evidence="1">Shoot tissue taken approximately 20 cm above the soil surface</tissue>
    </source>
</reference>
<organism evidence="1">
    <name type="scientific">Arundo donax</name>
    <name type="common">Giant reed</name>
    <name type="synonym">Donax arundinaceus</name>
    <dbReference type="NCBI Taxonomy" id="35708"/>
    <lineage>
        <taxon>Eukaryota</taxon>
        <taxon>Viridiplantae</taxon>
        <taxon>Streptophyta</taxon>
        <taxon>Embryophyta</taxon>
        <taxon>Tracheophyta</taxon>
        <taxon>Spermatophyta</taxon>
        <taxon>Magnoliopsida</taxon>
        <taxon>Liliopsida</taxon>
        <taxon>Poales</taxon>
        <taxon>Poaceae</taxon>
        <taxon>PACMAD clade</taxon>
        <taxon>Arundinoideae</taxon>
        <taxon>Arundineae</taxon>
        <taxon>Arundo</taxon>
    </lineage>
</organism>
<sequence>MCSASYLLTRTFNCAGSPRGIYNTN</sequence>
<protein>
    <submittedName>
        <fullName evidence="1">Uncharacterized protein</fullName>
    </submittedName>
</protein>
<proteinExistence type="predicted"/>
<name>A0A0A9HNF6_ARUDO</name>
<evidence type="ECO:0000313" key="1">
    <source>
        <dbReference type="EMBL" id="JAE34428.1"/>
    </source>
</evidence>